<evidence type="ECO:0000259" key="2">
    <source>
        <dbReference type="SMART" id="SM00867"/>
    </source>
</evidence>
<dbReference type="Proteomes" id="UP000006251">
    <property type="component" value="Unassembled WGS sequence"/>
</dbReference>
<protein>
    <recommendedName>
        <fullName evidence="2">Lipid/polyisoprenoid-binding YceI-like domain-containing protein</fullName>
    </recommendedName>
</protein>
<gene>
    <name evidence="3" type="ORF">GPAL_1990</name>
</gene>
<dbReference type="PANTHER" id="PTHR34406:SF1">
    <property type="entry name" value="PROTEIN YCEI"/>
    <property type="match status" value="1"/>
</dbReference>
<dbReference type="Gene3D" id="2.40.128.110">
    <property type="entry name" value="Lipid/polyisoprenoid-binding, YceI-like"/>
    <property type="match status" value="1"/>
</dbReference>
<dbReference type="AlphaFoldDB" id="K6YY36"/>
<organism evidence="3 4">
    <name type="scientific">Brumicola pallidula DSM 14239 = ACAM 615</name>
    <dbReference type="NCBI Taxonomy" id="1121922"/>
    <lineage>
        <taxon>Bacteria</taxon>
        <taxon>Pseudomonadati</taxon>
        <taxon>Pseudomonadota</taxon>
        <taxon>Gammaproteobacteria</taxon>
        <taxon>Alteromonadales</taxon>
        <taxon>Alteromonadaceae</taxon>
        <taxon>Brumicola</taxon>
    </lineage>
</organism>
<dbReference type="RefSeq" id="WP_006011258.1">
    <property type="nucleotide sequence ID" value="NZ_AUAV01000005.1"/>
</dbReference>
<keyword evidence="1" id="KW-0812">Transmembrane</keyword>
<dbReference type="EMBL" id="BAEQ01000032">
    <property type="protein sequence ID" value="GAC28851.1"/>
    <property type="molecule type" value="Genomic_DNA"/>
</dbReference>
<proteinExistence type="predicted"/>
<evidence type="ECO:0000256" key="1">
    <source>
        <dbReference type="SAM" id="Phobius"/>
    </source>
</evidence>
<dbReference type="SUPFAM" id="SSF101874">
    <property type="entry name" value="YceI-like"/>
    <property type="match status" value="1"/>
</dbReference>
<dbReference type="InterPro" id="IPR036761">
    <property type="entry name" value="TTHA0802/YceI-like_sf"/>
</dbReference>
<evidence type="ECO:0000313" key="4">
    <source>
        <dbReference type="Proteomes" id="UP000006251"/>
    </source>
</evidence>
<feature type="transmembrane region" description="Helical" evidence="1">
    <location>
        <begin position="22"/>
        <end position="39"/>
    </location>
</feature>
<evidence type="ECO:0000313" key="3">
    <source>
        <dbReference type="EMBL" id="GAC28851.1"/>
    </source>
</evidence>
<dbReference type="PANTHER" id="PTHR34406">
    <property type="entry name" value="PROTEIN YCEI"/>
    <property type="match status" value="1"/>
</dbReference>
<dbReference type="OrthoDB" id="1247465at2"/>
<keyword evidence="1" id="KW-1133">Transmembrane helix</keyword>
<keyword evidence="1" id="KW-0472">Membrane</keyword>
<comment type="caution">
    <text evidence="3">The sequence shown here is derived from an EMBL/GenBank/DDBJ whole genome shotgun (WGS) entry which is preliminary data.</text>
</comment>
<feature type="domain" description="Lipid/polyisoprenoid-binding YceI-like" evidence="2">
    <location>
        <begin position="47"/>
        <end position="198"/>
    </location>
</feature>
<reference evidence="4" key="1">
    <citation type="journal article" date="2014" name="Environ. Microbiol.">
        <title>Comparative genomics of the marine bacterial genus Glaciecola reveals the high degree of genomic diversity and genomic characteristic for cold adaptation.</title>
        <authorList>
            <person name="Qin Q.L."/>
            <person name="Xie B.B."/>
            <person name="Yu Y."/>
            <person name="Shu Y.L."/>
            <person name="Rong J.C."/>
            <person name="Zhang Y.J."/>
            <person name="Zhao D.L."/>
            <person name="Chen X.L."/>
            <person name="Zhang X.Y."/>
            <person name="Chen B."/>
            <person name="Zhou B.C."/>
            <person name="Zhang Y.Z."/>
        </authorList>
    </citation>
    <scope>NUCLEOTIDE SEQUENCE [LARGE SCALE GENOMIC DNA]</scope>
    <source>
        <strain evidence="4">ACAM 615</strain>
    </source>
</reference>
<dbReference type="SMART" id="SM00867">
    <property type="entry name" value="YceI"/>
    <property type="match status" value="1"/>
</dbReference>
<dbReference type="STRING" id="1121922.GCA_000428905_01253"/>
<sequence>MLETQLRFEGALKTRQQGNGDYSFYLSLLLLLMTAFIYTPSSFAQEKFSVSAKNSQVTFAGVHVGMQFSGVFDKWNADIVLPPAASPQILATFYVASAKTGDSTYDSTLPEGDWFDVENHPKSIFESSQIVAKDKDYAVTGTLTLRGISQPVAFLLKNNETTLTASFTIDRLAYNIGMESDPDAEWVNKEIKMTLTLQKQ</sequence>
<keyword evidence="4" id="KW-1185">Reference proteome</keyword>
<accession>K6YY36</accession>
<dbReference type="InterPro" id="IPR007372">
    <property type="entry name" value="Lipid/polyisoprenoid-bd_YceI"/>
</dbReference>
<dbReference type="Pfam" id="PF04264">
    <property type="entry name" value="YceI"/>
    <property type="match status" value="1"/>
</dbReference>
<name>K6YY36_9ALTE</name>